<dbReference type="AlphaFoldDB" id="A0A167MG64"/>
<dbReference type="PATRIC" id="fig|1365257.3.peg.2712"/>
<name>A0A167MG64_9GAMM</name>
<evidence type="ECO:0000313" key="3">
    <source>
        <dbReference type="Proteomes" id="UP000076661"/>
    </source>
</evidence>
<accession>A0A167MG64</accession>
<dbReference type="Proteomes" id="UP000076661">
    <property type="component" value="Unassembled WGS sequence"/>
</dbReference>
<comment type="caution">
    <text evidence="2">The sequence shown here is derived from an EMBL/GenBank/DDBJ whole genome shotgun (WGS) entry which is preliminary data.</text>
</comment>
<reference evidence="2 3" key="1">
    <citation type="submission" date="2013-07" db="EMBL/GenBank/DDBJ databases">
        <title>Comparative Genomic and Metabolomic Analysis of Twelve Strains of Pseudoalteromonas luteoviolacea.</title>
        <authorList>
            <person name="Vynne N.G."/>
            <person name="Mansson M."/>
            <person name="Gram L."/>
        </authorList>
    </citation>
    <scope>NUCLEOTIDE SEQUENCE [LARGE SCALE GENOMIC DNA]</scope>
    <source>
        <strain evidence="2 3">S4060-1</strain>
    </source>
</reference>
<evidence type="ECO:0000313" key="2">
    <source>
        <dbReference type="EMBL" id="KZN66373.1"/>
    </source>
</evidence>
<feature type="compositionally biased region" description="Polar residues" evidence="1">
    <location>
        <begin position="13"/>
        <end position="28"/>
    </location>
</feature>
<dbReference type="RefSeq" id="WP_063381389.1">
    <property type="nucleotide sequence ID" value="NZ_AUXX01000017.1"/>
</dbReference>
<feature type="compositionally biased region" description="Low complexity" evidence="1">
    <location>
        <begin position="1"/>
        <end position="12"/>
    </location>
</feature>
<organism evidence="2 3">
    <name type="scientific">Pseudoalteromonas luteoviolacea S4060-1</name>
    <dbReference type="NCBI Taxonomy" id="1365257"/>
    <lineage>
        <taxon>Bacteria</taxon>
        <taxon>Pseudomonadati</taxon>
        <taxon>Pseudomonadota</taxon>
        <taxon>Gammaproteobacteria</taxon>
        <taxon>Alteromonadales</taxon>
        <taxon>Pseudoalteromonadaceae</taxon>
        <taxon>Pseudoalteromonas</taxon>
    </lineage>
</organism>
<evidence type="ECO:0000256" key="1">
    <source>
        <dbReference type="SAM" id="MobiDB-lite"/>
    </source>
</evidence>
<proteinExistence type="predicted"/>
<feature type="region of interest" description="Disordered" evidence="1">
    <location>
        <begin position="1"/>
        <end position="28"/>
    </location>
</feature>
<protein>
    <submittedName>
        <fullName evidence="2">Uncharacterized protein</fullName>
    </submittedName>
</protein>
<sequence>MDISSTKWSSSSGVTAKNSQQTQSPISQFKSNTTNVSFSSLALKLKDAQRSIDNAQVKQLPLVWNGQKALKSEQLNKQEVAAARWEFEQLSKAQLETIALDPGGTFSDVEKVAAYEQWHVLDQMALSSMQRESLEHENPLDAITGFEKVVNSHTQSFSVLGKAMVSEQYASDAQAKFEAAINAQDKALHKTTSQSEHYYTMMVKDIFAGNEPNVLSGIEGMSLSNISKSPFEFLTQEDRLLLADMYEYADQNDVDFKYIQRLASDLGDYRKHNDGKLVSNFNNGHFDEHGHQLSVGFTEKDQATIDSLRSGSALASSRLDQGFVSFLMDPGLGALSHVGSYQFLQHMVEVTAGSQTSVSAGNFEVFKDFSSTGERYVMSASEEAITKPEPDVVCKNGHCEVTEKGRLNGVTLAQDEKAMSPAIDLKSESIESLIQQLKNTEKQESIWYQWLADD</sequence>
<dbReference type="EMBL" id="AUXX01000017">
    <property type="protein sequence ID" value="KZN66373.1"/>
    <property type="molecule type" value="Genomic_DNA"/>
</dbReference>
<gene>
    <name evidence="2" type="ORF">N478_20115</name>
</gene>